<protein>
    <submittedName>
        <fullName evidence="1">Uncharacterized protein</fullName>
    </submittedName>
</protein>
<dbReference type="Proteomes" id="UP001060085">
    <property type="component" value="Linkage Group LG02"/>
</dbReference>
<evidence type="ECO:0000313" key="2">
    <source>
        <dbReference type="Proteomes" id="UP001060085"/>
    </source>
</evidence>
<gene>
    <name evidence="1" type="ORF">M9H77_08881</name>
</gene>
<name>A0ACC0BZ78_CATRO</name>
<accession>A0ACC0BZ78</accession>
<keyword evidence="2" id="KW-1185">Reference proteome</keyword>
<evidence type="ECO:0000313" key="1">
    <source>
        <dbReference type="EMBL" id="KAI5677931.1"/>
    </source>
</evidence>
<reference evidence="2" key="1">
    <citation type="journal article" date="2023" name="Nat. Plants">
        <title>Single-cell RNA sequencing provides a high-resolution roadmap for understanding the multicellular compartmentation of specialized metabolism.</title>
        <authorList>
            <person name="Sun S."/>
            <person name="Shen X."/>
            <person name="Li Y."/>
            <person name="Li Y."/>
            <person name="Wang S."/>
            <person name="Li R."/>
            <person name="Zhang H."/>
            <person name="Shen G."/>
            <person name="Guo B."/>
            <person name="Wei J."/>
            <person name="Xu J."/>
            <person name="St-Pierre B."/>
            <person name="Chen S."/>
            <person name="Sun C."/>
        </authorList>
    </citation>
    <scope>NUCLEOTIDE SEQUENCE [LARGE SCALE GENOMIC DNA]</scope>
</reference>
<proteinExistence type="predicted"/>
<dbReference type="EMBL" id="CM044702">
    <property type="protein sequence ID" value="KAI5677931.1"/>
    <property type="molecule type" value="Genomic_DNA"/>
</dbReference>
<organism evidence="1 2">
    <name type="scientific">Catharanthus roseus</name>
    <name type="common">Madagascar periwinkle</name>
    <name type="synonym">Vinca rosea</name>
    <dbReference type="NCBI Taxonomy" id="4058"/>
    <lineage>
        <taxon>Eukaryota</taxon>
        <taxon>Viridiplantae</taxon>
        <taxon>Streptophyta</taxon>
        <taxon>Embryophyta</taxon>
        <taxon>Tracheophyta</taxon>
        <taxon>Spermatophyta</taxon>
        <taxon>Magnoliopsida</taxon>
        <taxon>eudicotyledons</taxon>
        <taxon>Gunneridae</taxon>
        <taxon>Pentapetalae</taxon>
        <taxon>asterids</taxon>
        <taxon>lamiids</taxon>
        <taxon>Gentianales</taxon>
        <taxon>Apocynaceae</taxon>
        <taxon>Rauvolfioideae</taxon>
        <taxon>Vinceae</taxon>
        <taxon>Catharanthinae</taxon>
        <taxon>Catharanthus</taxon>
    </lineage>
</organism>
<sequence>MTKKRMEGRNTVEVLHQCNQRGYRCYYKNYEENNILCDIVPFVLIMDTTWHKYNMSLLEAVGMTPTRNTFIVATAFIQNEKAKTYQWFFHFGSETTNRAKSGHSLLQAWIVTRHGDLDTVFLKIDSLIEGQITEIKTTIGYARLKEKDNDKSNPVIAQLCYNVSHLALRIIKDEIKRAPKILVDPEDLCRHWVRTSHMPPCSC</sequence>
<comment type="caution">
    <text evidence="1">The sequence shown here is derived from an EMBL/GenBank/DDBJ whole genome shotgun (WGS) entry which is preliminary data.</text>
</comment>